<organism evidence="1 2">
    <name type="scientific">Loigolactobacillus binensis</name>
    <dbReference type="NCBI Taxonomy" id="2559922"/>
    <lineage>
        <taxon>Bacteria</taxon>
        <taxon>Bacillati</taxon>
        <taxon>Bacillota</taxon>
        <taxon>Bacilli</taxon>
        <taxon>Lactobacillales</taxon>
        <taxon>Lactobacillaceae</taxon>
        <taxon>Loigolactobacillus</taxon>
    </lineage>
</organism>
<proteinExistence type="predicted"/>
<dbReference type="Pfam" id="PF01161">
    <property type="entry name" value="PBP"/>
    <property type="match status" value="1"/>
</dbReference>
<dbReference type="SUPFAM" id="SSF49777">
    <property type="entry name" value="PEBP-like"/>
    <property type="match status" value="1"/>
</dbReference>
<dbReference type="Proteomes" id="UP001597104">
    <property type="component" value="Unassembled WGS sequence"/>
</dbReference>
<evidence type="ECO:0000313" key="1">
    <source>
        <dbReference type="EMBL" id="MFD0897712.1"/>
    </source>
</evidence>
<dbReference type="CDD" id="cd00865">
    <property type="entry name" value="PEBP_bact_arch"/>
    <property type="match status" value="1"/>
</dbReference>
<accession>A0ABW3EEE0</accession>
<dbReference type="PANTHER" id="PTHR30289">
    <property type="entry name" value="UNCHARACTERIZED PROTEIN YBCL-RELATED"/>
    <property type="match status" value="1"/>
</dbReference>
<dbReference type="Gene3D" id="3.90.280.10">
    <property type="entry name" value="PEBP-like"/>
    <property type="match status" value="1"/>
</dbReference>
<comment type="caution">
    <text evidence="1">The sequence shown here is derived from an EMBL/GenBank/DDBJ whole genome shotgun (WGS) entry which is preliminary data.</text>
</comment>
<keyword evidence="1" id="KW-0649">Protein kinase inhibitor</keyword>
<dbReference type="InterPro" id="IPR008914">
    <property type="entry name" value="PEBP"/>
</dbReference>
<dbReference type="NCBIfam" id="TIGR00481">
    <property type="entry name" value="YbhB/YbcL family Raf kinase inhibitor-like protein"/>
    <property type="match status" value="1"/>
</dbReference>
<dbReference type="GO" id="GO:0004860">
    <property type="term" value="F:protein kinase inhibitor activity"/>
    <property type="evidence" value="ECO:0007669"/>
    <property type="project" value="UniProtKB-KW"/>
</dbReference>
<protein>
    <submittedName>
        <fullName evidence="1">YbhB/YbcL family Raf kinase inhibitor-like protein</fullName>
    </submittedName>
</protein>
<keyword evidence="2" id="KW-1185">Reference proteome</keyword>
<dbReference type="InterPro" id="IPR036610">
    <property type="entry name" value="PEBP-like_sf"/>
</dbReference>
<dbReference type="InterPro" id="IPR005247">
    <property type="entry name" value="YbhB_YbcL/LppC-like"/>
</dbReference>
<gene>
    <name evidence="1" type="ORF">ACFQZ7_08165</name>
</gene>
<name>A0ABW3EEE0_9LACO</name>
<evidence type="ECO:0000313" key="2">
    <source>
        <dbReference type="Proteomes" id="UP001597104"/>
    </source>
</evidence>
<sequence>MQVIVPTENGYLAAQYGKYAPANARDANGPLCSFPVKVLDLPATTKVWALTLLDFDAVPVCGFPWIHWLATNLAPTQTNLPANASRDLTTSMVQGKNSLASPFLKNNDLVAHSHYIGPTPPDKTHHYQLTVYALDQPLALPAGYWLNEFYHAAQGHILAQTQLDLPSRA</sequence>
<dbReference type="EMBL" id="JBHTIO010000038">
    <property type="protein sequence ID" value="MFD0897712.1"/>
    <property type="molecule type" value="Genomic_DNA"/>
</dbReference>
<dbReference type="PANTHER" id="PTHR30289:SF1">
    <property type="entry name" value="PEBP (PHOSPHATIDYLETHANOLAMINE-BINDING PROTEIN) FAMILY PROTEIN"/>
    <property type="match status" value="1"/>
</dbReference>
<reference evidence="2" key="1">
    <citation type="journal article" date="2019" name="Int. J. Syst. Evol. Microbiol.">
        <title>The Global Catalogue of Microorganisms (GCM) 10K type strain sequencing project: providing services to taxonomists for standard genome sequencing and annotation.</title>
        <authorList>
            <consortium name="The Broad Institute Genomics Platform"/>
            <consortium name="The Broad Institute Genome Sequencing Center for Infectious Disease"/>
            <person name="Wu L."/>
            <person name="Ma J."/>
        </authorList>
    </citation>
    <scope>NUCLEOTIDE SEQUENCE [LARGE SCALE GENOMIC DNA]</scope>
    <source>
        <strain evidence="2">CCM 8925</strain>
    </source>
</reference>
<dbReference type="RefSeq" id="WP_137637917.1">
    <property type="nucleotide sequence ID" value="NZ_BJDN01000014.1"/>
</dbReference>